<gene>
    <name evidence="2" type="ORF">ARMSODRAFT_1027579</name>
</gene>
<feature type="compositionally biased region" description="Low complexity" evidence="1">
    <location>
        <begin position="18"/>
        <end position="29"/>
    </location>
</feature>
<dbReference type="AlphaFoldDB" id="A0A2H3AR52"/>
<feature type="compositionally biased region" description="Acidic residues" evidence="1">
    <location>
        <begin position="89"/>
        <end position="98"/>
    </location>
</feature>
<keyword evidence="3" id="KW-1185">Reference proteome</keyword>
<sequence length="287" mass="31363">MPITFKFTLRSKLILAANPNSSPFPENSNLQESTTHLAPSDASSSTAATDVPLPKSPHSPIPGSFIESSRSPYPEELDVSTSENFQFSEPEDAEDTEETEVTTELFGSSYGTAPGTPYSGHAFGGYHIENTSFTDYRGEESVVSSDELLPDTATTINFDIKDESFEQSVPLEPPNEQSTSYFPLVPILPPVFTNPPPVLAPPAPLPQPAPPIPPVQPPVQPVIMAATTMPFRKEKSTPNIIDEVSPGCELMHYISDIEGLFSRHSITQDADKKKWFIYYPGLTISEF</sequence>
<name>A0A2H3AR52_9AGAR</name>
<feature type="compositionally biased region" description="Low complexity" evidence="1">
    <location>
        <begin position="38"/>
        <end position="50"/>
    </location>
</feature>
<feature type="region of interest" description="Disordered" evidence="1">
    <location>
        <begin position="16"/>
        <end position="98"/>
    </location>
</feature>
<evidence type="ECO:0000256" key="1">
    <source>
        <dbReference type="SAM" id="MobiDB-lite"/>
    </source>
</evidence>
<dbReference type="Proteomes" id="UP000218334">
    <property type="component" value="Unassembled WGS sequence"/>
</dbReference>
<organism evidence="2 3">
    <name type="scientific">Armillaria solidipes</name>
    <dbReference type="NCBI Taxonomy" id="1076256"/>
    <lineage>
        <taxon>Eukaryota</taxon>
        <taxon>Fungi</taxon>
        <taxon>Dikarya</taxon>
        <taxon>Basidiomycota</taxon>
        <taxon>Agaricomycotina</taxon>
        <taxon>Agaricomycetes</taxon>
        <taxon>Agaricomycetidae</taxon>
        <taxon>Agaricales</taxon>
        <taxon>Marasmiineae</taxon>
        <taxon>Physalacriaceae</taxon>
        <taxon>Armillaria</taxon>
    </lineage>
</organism>
<protein>
    <submittedName>
        <fullName evidence="2">Uncharacterized protein</fullName>
    </submittedName>
</protein>
<proteinExistence type="predicted"/>
<evidence type="ECO:0000313" key="3">
    <source>
        <dbReference type="Proteomes" id="UP000218334"/>
    </source>
</evidence>
<accession>A0A2H3AR52</accession>
<reference evidence="3" key="1">
    <citation type="journal article" date="2017" name="Nat. Ecol. Evol.">
        <title>Genome expansion and lineage-specific genetic innovations in the forest pathogenic fungi Armillaria.</title>
        <authorList>
            <person name="Sipos G."/>
            <person name="Prasanna A.N."/>
            <person name="Walter M.C."/>
            <person name="O'Connor E."/>
            <person name="Balint B."/>
            <person name="Krizsan K."/>
            <person name="Kiss B."/>
            <person name="Hess J."/>
            <person name="Varga T."/>
            <person name="Slot J."/>
            <person name="Riley R."/>
            <person name="Boka B."/>
            <person name="Rigling D."/>
            <person name="Barry K."/>
            <person name="Lee J."/>
            <person name="Mihaltcheva S."/>
            <person name="LaButti K."/>
            <person name="Lipzen A."/>
            <person name="Waldron R."/>
            <person name="Moloney N.M."/>
            <person name="Sperisen C."/>
            <person name="Kredics L."/>
            <person name="Vagvoelgyi C."/>
            <person name="Patrignani A."/>
            <person name="Fitzpatrick D."/>
            <person name="Nagy I."/>
            <person name="Doyle S."/>
            <person name="Anderson J.B."/>
            <person name="Grigoriev I.V."/>
            <person name="Gueldener U."/>
            <person name="Muensterkoetter M."/>
            <person name="Nagy L.G."/>
        </authorList>
    </citation>
    <scope>NUCLEOTIDE SEQUENCE [LARGE SCALE GENOMIC DNA]</scope>
    <source>
        <strain evidence="3">28-4</strain>
    </source>
</reference>
<dbReference type="EMBL" id="KZ293509">
    <property type="protein sequence ID" value="PBK59224.1"/>
    <property type="molecule type" value="Genomic_DNA"/>
</dbReference>
<evidence type="ECO:0000313" key="2">
    <source>
        <dbReference type="EMBL" id="PBK59224.1"/>
    </source>
</evidence>